<dbReference type="PROSITE" id="PS51186">
    <property type="entry name" value="GNAT"/>
    <property type="match status" value="1"/>
</dbReference>
<accession>A0A9W9U686</accession>
<evidence type="ECO:0000256" key="1">
    <source>
        <dbReference type="ARBA" id="ARBA00022679"/>
    </source>
</evidence>
<keyword evidence="1" id="KW-0808">Transferase</keyword>
<gene>
    <name evidence="4" type="ORF">N7452_010760</name>
</gene>
<dbReference type="InterPro" id="IPR000182">
    <property type="entry name" value="GNAT_dom"/>
</dbReference>
<keyword evidence="2" id="KW-0012">Acyltransferase</keyword>
<dbReference type="PANTHER" id="PTHR43800">
    <property type="entry name" value="PEPTIDYL-LYSINE N-ACETYLTRANSFERASE YJAB"/>
    <property type="match status" value="1"/>
</dbReference>
<dbReference type="AlphaFoldDB" id="A0A9W9U686"/>
<organism evidence="4 5">
    <name type="scientific">Penicillium brevicompactum</name>
    <dbReference type="NCBI Taxonomy" id="5074"/>
    <lineage>
        <taxon>Eukaryota</taxon>
        <taxon>Fungi</taxon>
        <taxon>Dikarya</taxon>
        <taxon>Ascomycota</taxon>
        <taxon>Pezizomycotina</taxon>
        <taxon>Eurotiomycetes</taxon>
        <taxon>Eurotiomycetidae</taxon>
        <taxon>Eurotiales</taxon>
        <taxon>Aspergillaceae</taxon>
        <taxon>Penicillium</taxon>
    </lineage>
</organism>
<reference evidence="4" key="2">
    <citation type="journal article" date="2023" name="IMA Fungus">
        <title>Comparative genomic study of the Penicillium genus elucidates a diverse pangenome and 15 lateral gene transfer events.</title>
        <authorList>
            <person name="Petersen C."/>
            <person name="Sorensen T."/>
            <person name="Nielsen M.R."/>
            <person name="Sondergaard T.E."/>
            <person name="Sorensen J.L."/>
            <person name="Fitzpatrick D.A."/>
            <person name="Frisvad J.C."/>
            <person name="Nielsen K.L."/>
        </authorList>
    </citation>
    <scope>NUCLEOTIDE SEQUENCE</scope>
    <source>
        <strain evidence="4">IBT 35673</strain>
    </source>
</reference>
<dbReference type="GO" id="GO:0016747">
    <property type="term" value="F:acyltransferase activity, transferring groups other than amino-acyl groups"/>
    <property type="evidence" value="ECO:0007669"/>
    <property type="project" value="InterPro"/>
</dbReference>
<sequence>MAHIVIREAEATDAPLLPAVERSAAQTFLQLPGYEWLATGDTQSVEEHLSYIKRGAEWVAVDAANLPIAFLNGSLAERIFHIHEVSVESSHQGKGIGRRLISTAKQWAIASDCSSITLTTFRNVPWNELFYRSLGFRTMDTSGLTASLEAVMKNEADVGLPIKDRCAMSLDLE</sequence>
<evidence type="ECO:0000256" key="2">
    <source>
        <dbReference type="ARBA" id="ARBA00023315"/>
    </source>
</evidence>
<dbReference type="PANTHER" id="PTHR43800:SF1">
    <property type="entry name" value="PEPTIDYL-LYSINE N-ACETYLTRANSFERASE YJAB"/>
    <property type="match status" value="1"/>
</dbReference>
<dbReference type="CDD" id="cd04301">
    <property type="entry name" value="NAT_SF"/>
    <property type="match status" value="1"/>
</dbReference>
<proteinExistence type="predicted"/>
<evidence type="ECO:0000313" key="5">
    <source>
        <dbReference type="Proteomes" id="UP001147695"/>
    </source>
</evidence>
<dbReference type="SUPFAM" id="SSF55729">
    <property type="entry name" value="Acyl-CoA N-acyltransferases (Nat)"/>
    <property type="match status" value="1"/>
</dbReference>
<reference evidence="4" key="1">
    <citation type="submission" date="2022-12" db="EMBL/GenBank/DDBJ databases">
        <authorList>
            <person name="Petersen C."/>
        </authorList>
    </citation>
    <scope>NUCLEOTIDE SEQUENCE</scope>
    <source>
        <strain evidence="4">IBT 35673</strain>
    </source>
</reference>
<dbReference type="Pfam" id="PF00583">
    <property type="entry name" value="Acetyltransf_1"/>
    <property type="match status" value="1"/>
</dbReference>
<comment type="caution">
    <text evidence="4">The sequence shown here is derived from an EMBL/GenBank/DDBJ whole genome shotgun (WGS) entry which is preliminary data.</text>
</comment>
<dbReference type="Proteomes" id="UP001147695">
    <property type="component" value="Unassembled WGS sequence"/>
</dbReference>
<dbReference type="EMBL" id="JAPZBQ010000006">
    <property type="protein sequence ID" value="KAJ5322471.1"/>
    <property type="molecule type" value="Genomic_DNA"/>
</dbReference>
<dbReference type="InterPro" id="IPR016181">
    <property type="entry name" value="Acyl_CoA_acyltransferase"/>
</dbReference>
<evidence type="ECO:0000259" key="3">
    <source>
        <dbReference type="PROSITE" id="PS51186"/>
    </source>
</evidence>
<dbReference type="Gene3D" id="3.40.630.30">
    <property type="match status" value="1"/>
</dbReference>
<protein>
    <submittedName>
        <fullName evidence="4">GCN5-related N-acetyltransferase (GNAT) domain protein</fullName>
    </submittedName>
</protein>
<name>A0A9W9U686_PENBR</name>
<evidence type="ECO:0000313" key="4">
    <source>
        <dbReference type="EMBL" id="KAJ5322471.1"/>
    </source>
</evidence>
<feature type="domain" description="N-acetyltransferase" evidence="3">
    <location>
        <begin position="4"/>
        <end position="157"/>
    </location>
</feature>